<gene>
    <name evidence="7" type="primary">rsmA</name>
    <name evidence="7" type="synonym">ksgA</name>
    <name evidence="10" type="ORF">A2544_01900</name>
</gene>
<evidence type="ECO:0000313" key="10">
    <source>
        <dbReference type="EMBL" id="OHB17796.1"/>
    </source>
</evidence>
<feature type="binding site" evidence="7 8">
    <location>
        <position position="107"/>
    </location>
    <ligand>
        <name>S-adenosyl-L-methionine</name>
        <dbReference type="ChEBI" id="CHEBI:59789"/>
    </ligand>
</feature>
<comment type="subcellular location">
    <subcellularLocation>
        <location evidence="7">Cytoplasm</location>
    </subcellularLocation>
</comment>
<dbReference type="Gene3D" id="1.10.8.100">
    <property type="entry name" value="Ribosomal RNA adenine dimethylase-like, domain 2"/>
    <property type="match status" value="1"/>
</dbReference>
<dbReference type="GO" id="GO:0003723">
    <property type="term" value="F:RNA binding"/>
    <property type="evidence" value="ECO:0007669"/>
    <property type="project" value="UniProtKB-UniRule"/>
</dbReference>
<keyword evidence="2 7" id="KW-0698">rRNA processing</keyword>
<dbReference type="InterPro" id="IPR020596">
    <property type="entry name" value="rRNA_Ade_Mease_Trfase_CS"/>
</dbReference>
<evidence type="ECO:0000256" key="2">
    <source>
        <dbReference type="ARBA" id="ARBA00022552"/>
    </source>
</evidence>
<feature type="binding site" evidence="7 8">
    <location>
        <position position="12"/>
    </location>
    <ligand>
        <name>S-adenosyl-L-methionine</name>
        <dbReference type="ChEBI" id="CHEBI:59789"/>
    </ligand>
</feature>
<organism evidence="10 11">
    <name type="scientific">Candidatus Zambryskibacteria bacterium RIFOXYD2_FULL_43_10</name>
    <dbReference type="NCBI Taxonomy" id="1802782"/>
    <lineage>
        <taxon>Bacteria</taxon>
        <taxon>Candidatus Zambryskiibacteriota</taxon>
    </lineage>
</organism>
<feature type="domain" description="Ribosomal RNA adenine methylase transferase N-terminal" evidence="9">
    <location>
        <begin position="17"/>
        <end position="190"/>
    </location>
</feature>
<dbReference type="CDD" id="cd02440">
    <property type="entry name" value="AdoMet_MTases"/>
    <property type="match status" value="1"/>
</dbReference>
<dbReference type="EC" id="2.1.1.182" evidence="7"/>
<name>A0A1G2V827_9BACT</name>
<dbReference type="GO" id="GO:0052908">
    <property type="term" value="F:16S rRNA (adenine(1518)-N(6)/adenine(1519)-N(6))-dimethyltransferase activity"/>
    <property type="evidence" value="ECO:0007669"/>
    <property type="project" value="UniProtKB-EC"/>
</dbReference>
<dbReference type="GO" id="GO:0005829">
    <property type="term" value="C:cytosol"/>
    <property type="evidence" value="ECO:0007669"/>
    <property type="project" value="TreeGrafter"/>
</dbReference>
<dbReference type="InterPro" id="IPR001737">
    <property type="entry name" value="KsgA/Erm"/>
</dbReference>
<feature type="binding site" evidence="7 8">
    <location>
        <position position="10"/>
    </location>
    <ligand>
        <name>S-adenosyl-L-methionine</name>
        <dbReference type="ChEBI" id="CHEBI:59789"/>
    </ligand>
</feature>
<keyword evidence="4 7" id="KW-0808">Transferase</keyword>
<dbReference type="SMART" id="SM00650">
    <property type="entry name" value="rADc"/>
    <property type="match status" value="1"/>
</dbReference>
<feature type="binding site" evidence="7 8">
    <location>
        <position position="86"/>
    </location>
    <ligand>
        <name>S-adenosyl-L-methionine</name>
        <dbReference type="ChEBI" id="CHEBI:59789"/>
    </ligand>
</feature>
<dbReference type="AlphaFoldDB" id="A0A1G2V827"/>
<comment type="similarity">
    <text evidence="7">Belongs to the class I-like SAM-binding methyltransferase superfamily. rRNA adenine N(6)-methyltransferase family. RsmA subfamily.</text>
</comment>
<reference evidence="10 11" key="1">
    <citation type="journal article" date="2016" name="Nat. Commun.">
        <title>Thousands of microbial genomes shed light on interconnected biogeochemical processes in an aquifer system.</title>
        <authorList>
            <person name="Anantharaman K."/>
            <person name="Brown C.T."/>
            <person name="Hug L.A."/>
            <person name="Sharon I."/>
            <person name="Castelle C.J."/>
            <person name="Probst A.J."/>
            <person name="Thomas B.C."/>
            <person name="Singh A."/>
            <person name="Wilkins M.J."/>
            <person name="Karaoz U."/>
            <person name="Brodie E.L."/>
            <person name="Williams K.H."/>
            <person name="Hubbard S.S."/>
            <person name="Banfield J.F."/>
        </authorList>
    </citation>
    <scope>NUCLEOTIDE SEQUENCE [LARGE SCALE GENOMIC DNA]</scope>
</reference>
<evidence type="ECO:0000256" key="4">
    <source>
        <dbReference type="ARBA" id="ARBA00022679"/>
    </source>
</evidence>
<evidence type="ECO:0000313" key="11">
    <source>
        <dbReference type="Proteomes" id="UP000176868"/>
    </source>
</evidence>
<keyword evidence="3 7" id="KW-0489">Methyltransferase</keyword>
<dbReference type="Proteomes" id="UP000176868">
    <property type="component" value="Unassembled WGS sequence"/>
</dbReference>
<evidence type="ECO:0000256" key="7">
    <source>
        <dbReference type="HAMAP-Rule" id="MF_00607"/>
    </source>
</evidence>
<accession>A0A1G2V827</accession>
<dbReference type="EMBL" id="MHWZ01000013">
    <property type="protein sequence ID" value="OHB17796.1"/>
    <property type="molecule type" value="Genomic_DNA"/>
</dbReference>
<dbReference type="InterPro" id="IPR023165">
    <property type="entry name" value="rRNA_Ade_diMease-like_C"/>
</dbReference>
<evidence type="ECO:0000256" key="5">
    <source>
        <dbReference type="ARBA" id="ARBA00022691"/>
    </source>
</evidence>
<dbReference type="NCBIfam" id="TIGR00755">
    <property type="entry name" value="ksgA"/>
    <property type="match status" value="1"/>
</dbReference>
<protein>
    <recommendedName>
        <fullName evidence="7">Ribosomal RNA small subunit methyltransferase A</fullName>
        <ecNumber evidence="7">2.1.1.182</ecNumber>
    </recommendedName>
    <alternativeName>
        <fullName evidence="7">16S rRNA (adenine(1518)-N(6)/adenine(1519)-N(6))-dimethyltransferase</fullName>
    </alternativeName>
    <alternativeName>
        <fullName evidence="7">16S rRNA dimethyladenosine transferase</fullName>
    </alternativeName>
    <alternativeName>
        <fullName evidence="7">16S rRNA dimethylase</fullName>
    </alternativeName>
    <alternativeName>
        <fullName evidence="7">S-adenosylmethionine-6-N', N'-adenosyl(rRNA) dimethyltransferase</fullName>
    </alternativeName>
</protein>
<feature type="binding site" evidence="7 8">
    <location>
        <position position="58"/>
    </location>
    <ligand>
        <name>S-adenosyl-L-methionine</name>
        <dbReference type="ChEBI" id="CHEBI:59789"/>
    </ligand>
</feature>
<evidence type="ECO:0000256" key="1">
    <source>
        <dbReference type="ARBA" id="ARBA00022490"/>
    </source>
</evidence>
<evidence type="ECO:0000256" key="3">
    <source>
        <dbReference type="ARBA" id="ARBA00022603"/>
    </source>
</evidence>
<comment type="function">
    <text evidence="7">Specifically dimethylates two adjacent adenosines (A1518 and A1519) in the loop of a conserved hairpin near the 3'-end of 16S rRNA in the 30S particle. May play a critical role in biogenesis of 30S subunits.</text>
</comment>
<evidence type="ECO:0000259" key="9">
    <source>
        <dbReference type="SMART" id="SM00650"/>
    </source>
</evidence>
<feature type="binding site" evidence="7 8">
    <location>
        <position position="37"/>
    </location>
    <ligand>
        <name>S-adenosyl-L-methionine</name>
        <dbReference type="ChEBI" id="CHEBI:59789"/>
    </ligand>
</feature>
<evidence type="ECO:0000256" key="8">
    <source>
        <dbReference type="PROSITE-ProRule" id="PRU01026"/>
    </source>
</evidence>
<dbReference type="PANTHER" id="PTHR11727:SF7">
    <property type="entry name" value="DIMETHYLADENOSINE TRANSFERASE-RELATED"/>
    <property type="match status" value="1"/>
</dbReference>
<keyword evidence="6 7" id="KW-0694">RNA-binding</keyword>
<proteinExistence type="inferred from homology"/>
<comment type="caution">
    <text evidence="10">The sequence shown here is derived from an EMBL/GenBank/DDBJ whole genome shotgun (WGS) entry which is preliminary data.</text>
</comment>
<sequence>MKTKKSLGQHFLKSERALLTIIKTGSINARDAILEIGPGTGVLTEKLLAASCQVLAIEKDDKLYEFLKTKFEKYISLGKLKLIHGDALELNPQSYQLEPRSYKLISNIPYNITGAILKKFLETDYQPKMIVLLIQKEVAKRIVAQDGKESILSISIKAYGTPKYIETVKAGSFTPAPKVDSAIIAIENISKEFFSLGQSRALTISSEKDFFRMVRAGFKSKRKKLSSNLATIFAKAKILETFRKLDLDSNLRAEDVDLDTWKKLAAHLLGGSASK</sequence>
<dbReference type="Gene3D" id="3.40.50.150">
    <property type="entry name" value="Vaccinia Virus protein VP39"/>
    <property type="match status" value="1"/>
</dbReference>
<keyword evidence="1 7" id="KW-0963">Cytoplasm</keyword>
<keyword evidence="5 7" id="KW-0949">S-adenosyl-L-methionine</keyword>
<dbReference type="InterPro" id="IPR029063">
    <property type="entry name" value="SAM-dependent_MTases_sf"/>
</dbReference>
<dbReference type="InterPro" id="IPR020598">
    <property type="entry name" value="rRNA_Ade_methylase_Trfase_N"/>
</dbReference>
<dbReference type="InterPro" id="IPR011530">
    <property type="entry name" value="rRNA_adenine_dimethylase"/>
</dbReference>
<dbReference type="STRING" id="1802782.A2544_01900"/>
<comment type="catalytic activity">
    <reaction evidence="7">
        <text>adenosine(1518)/adenosine(1519) in 16S rRNA + 4 S-adenosyl-L-methionine = N(6)-dimethyladenosine(1518)/N(6)-dimethyladenosine(1519) in 16S rRNA + 4 S-adenosyl-L-homocysteine + 4 H(+)</text>
        <dbReference type="Rhea" id="RHEA:19609"/>
        <dbReference type="Rhea" id="RHEA-COMP:10232"/>
        <dbReference type="Rhea" id="RHEA-COMP:10233"/>
        <dbReference type="ChEBI" id="CHEBI:15378"/>
        <dbReference type="ChEBI" id="CHEBI:57856"/>
        <dbReference type="ChEBI" id="CHEBI:59789"/>
        <dbReference type="ChEBI" id="CHEBI:74411"/>
        <dbReference type="ChEBI" id="CHEBI:74493"/>
        <dbReference type="EC" id="2.1.1.182"/>
    </reaction>
</comment>
<dbReference type="SUPFAM" id="SSF53335">
    <property type="entry name" value="S-adenosyl-L-methionine-dependent methyltransferases"/>
    <property type="match status" value="1"/>
</dbReference>
<dbReference type="Pfam" id="PF00398">
    <property type="entry name" value="RrnaAD"/>
    <property type="match status" value="1"/>
</dbReference>
<dbReference type="HAMAP" id="MF_00607">
    <property type="entry name" value="16SrRNA_methyltr_A"/>
    <property type="match status" value="1"/>
</dbReference>
<dbReference type="PROSITE" id="PS01131">
    <property type="entry name" value="RRNA_A_DIMETH"/>
    <property type="match status" value="1"/>
</dbReference>
<evidence type="ECO:0000256" key="6">
    <source>
        <dbReference type="ARBA" id="ARBA00022884"/>
    </source>
</evidence>
<dbReference type="PROSITE" id="PS51689">
    <property type="entry name" value="SAM_RNA_A_N6_MT"/>
    <property type="match status" value="1"/>
</dbReference>
<dbReference type="PANTHER" id="PTHR11727">
    <property type="entry name" value="DIMETHYLADENOSINE TRANSFERASE"/>
    <property type="match status" value="1"/>
</dbReference>